<dbReference type="CDD" id="cd24010">
    <property type="entry name" value="ASKHA_NBD_AcK_PK"/>
    <property type="match status" value="1"/>
</dbReference>
<dbReference type="PANTHER" id="PTHR21060">
    <property type="entry name" value="ACETATE KINASE"/>
    <property type="match status" value="1"/>
</dbReference>
<evidence type="ECO:0000256" key="1">
    <source>
        <dbReference type="ARBA" id="ARBA00008748"/>
    </source>
</evidence>
<feature type="binding site" evidence="6">
    <location>
        <position position="91"/>
    </location>
    <ligand>
        <name>substrate</name>
    </ligand>
</feature>
<feature type="binding site" evidence="6">
    <location>
        <begin position="208"/>
        <end position="212"/>
    </location>
    <ligand>
        <name>ATP</name>
        <dbReference type="ChEBI" id="CHEBI:30616"/>
    </ligand>
</feature>
<dbReference type="Proteomes" id="UP000800303">
    <property type="component" value="Unassembled WGS sequence"/>
</dbReference>
<comment type="function">
    <text evidence="6">Catalyzes the formation of acetyl phosphate from acetate and ATP. Can also catalyze the reverse reaction.</text>
</comment>
<keyword evidence="4 6" id="KW-0418">Kinase</keyword>
<dbReference type="SUPFAM" id="SSF53067">
    <property type="entry name" value="Actin-like ATPase domain"/>
    <property type="match status" value="2"/>
</dbReference>
<comment type="catalytic activity">
    <reaction evidence="6">
        <text>acetate + ATP = acetyl phosphate + ADP</text>
        <dbReference type="Rhea" id="RHEA:11352"/>
        <dbReference type="ChEBI" id="CHEBI:22191"/>
        <dbReference type="ChEBI" id="CHEBI:30089"/>
        <dbReference type="ChEBI" id="CHEBI:30616"/>
        <dbReference type="ChEBI" id="CHEBI:456216"/>
        <dbReference type="EC" id="2.7.2.1"/>
    </reaction>
</comment>
<gene>
    <name evidence="6" type="primary">ackA</name>
    <name evidence="8" type="ORF">GYN08_03080</name>
</gene>
<feature type="binding site" evidence="6">
    <location>
        <position position="385"/>
    </location>
    <ligand>
        <name>Mg(2+)</name>
        <dbReference type="ChEBI" id="CHEBI:18420"/>
    </ligand>
</feature>
<dbReference type="InterPro" id="IPR004372">
    <property type="entry name" value="Ac/propionate_kinase"/>
</dbReference>
<keyword evidence="2 6" id="KW-0808">Transferase</keyword>
<evidence type="ECO:0000256" key="5">
    <source>
        <dbReference type="ARBA" id="ARBA00022840"/>
    </source>
</evidence>
<keyword evidence="6" id="KW-0963">Cytoplasm</keyword>
<keyword evidence="6" id="KW-0460">Magnesium</keyword>
<dbReference type="Pfam" id="PF00871">
    <property type="entry name" value="Acetate_kinase"/>
    <property type="match status" value="1"/>
</dbReference>
<evidence type="ECO:0000256" key="3">
    <source>
        <dbReference type="ARBA" id="ARBA00022741"/>
    </source>
</evidence>
<evidence type="ECO:0000313" key="8">
    <source>
        <dbReference type="EMBL" id="NGZ74287.1"/>
    </source>
</evidence>
<evidence type="ECO:0000313" key="9">
    <source>
        <dbReference type="Proteomes" id="UP000800303"/>
    </source>
</evidence>
<comment type="cofactor">
    <cofactor evidence="6">
        <name>Mg(2+)</name>
        <dbReference type="ChEBI" id="CHEBI:18420"/>
    </cofactor>
    <cofactor evidence="6">
        <name>Mn(2+)</name>
        <dbReference type="ChEBI" id="CHEBI:29035"/>
    </cofactor>
    <text evidence="6">Mg(2+). Can also accept Mn(2+).</text>
</comment>
<keyword evidence="9" id="KW-1185">Reference proteome</keyword>
<feature type="active site" description="Proton donor/acceptor" evidence="6">
    <location>
        <position position="148"/>
    </location>
</feature>
<organism evidence="8 9">
    <name type="scientific">Saccharibacillus alkalitolerans</name>
    <dbReference type="NCBI Taxonomy" id="2705290"/>
    <lineage>
        <taxon>Bacteria</taxon>
        <taxon>Bacillati</taxon>
        <taxon>Bacillota</taxon>
        <taxon>Bacilli</taxon>
        <taxon>Bacillales</taxon>
        <taxon>Paenibacillaceae</taxon>
        <taxon>Saccharibacillus</taxon>
    </lineage>
</organism>
<dbReference type="HAMAP" id="MF_00020">
    <property type="entry name" value="Acetate_kinase"/>
    <property type="match status" value="1"/>
</dbReference>
<dbReference type="EMBL" id="JAAFGS010000001">
    <property type="protein sequence ID" value="NGZ74287.1"/>
    <property type="molecule type" value="Genomic_DNA"/>
</dbReference>
<proteinExistence type="inferred from homology"/>
<dbReference type="Gene3D" id="3.30.420.40">
    <property type="match status" value="2"/>
</dbReference>
<dbReference type="GO" id="GO:0016301">
    <property type="term" value="F:kinase activity"/>
    <property type="evidence" value="ECO:0007669"/>
    <property type="project" value="UniProtKB-KW"/>
</dbReference>
<dbReference type="RefSeq" id="WP_166272373.1">
    <property type="nucleotide sequence ID" value="NZ_JAAFGS010000001.1"/>
</dbReference>
<name>A0ABX0EZV6_9BACL</name>
<dbReference type="PANTHER" id="PTHR21060:SF15">
    <property type="entry name" value="ACETATE KINASE-RELATED"/>
    <property type="match status" value="1"/>
</dbReference>
<dbReference type="PROSITE" id="PS01075">
    <property type="entry name" value="ACETATE_KINASE_1"/>
    <property type="match status" value="1"/>
</dbReference>
<feature type="site" description="Transition state stabilizer" evidence="6">
    <location>
        <position position="241"/>
    </location>
</feature>
<comment type="similarity">
    <text evidence="1 6 7">Belongs to the acetokinase family.</text>
</comment>
<sequence>MKVLVINSGSSSLKYQLYDMTDESVLAKGLVERIGMDSSILTHKPTGKEEVTEVSEILEHNTAIRKVIEKLTDKTHGVLASVDEINAVGHRVVHGGEFFSESALVDSQAKKNIRALIDLAPLHNPAAIMGIEASEINMPGVPQVVVFDTAFHQTMPEKSYLYAIPRVLYNKYKVRRYGFHGTSHYYVSLAAAEFLGKPIEDLKIITAHIGNGGSLTAIEGGVSVDTSMGMTPLEGLMMGTRSGDLDPAIVPYVMNKEELSVSEVNSMLNKHSGLLAISGFSSDMRDITDGWEKGEPNATMAFEMYEYRLRKYIGSYAAAMNGVDVLVFTAGVGENSAIVRKAVCDNLSYLGIEIDDELNKIRSGDPRRISTTNSKVEVLVVPTNEELVIARDTYRIVEGNKA</sequence>
<feature type="binding site" evidence="6">
    <location>
        <position position="14"/>
    </location>
    <ligand>
        <name>ATP</name>
        <dbReference type="ChEBI" id="CHEBI:30616"/>
    </ligand>
</feature>
<dbReference type="NCBIfam" id="TIGR00016">
    <property type="entry name" value="ackA"/>
    <property type="match status" value="1"/>
</dbReference>
<dbReference type="PIRSF" id="PIRSF000722">
    <property type="entry name" value="Acetate_prop_kin"/>
    <property type="match status" value="1"/>
</dbReference>
<feature type="site" description="Transition state stabilizer" evidence="6">
    <location>
        <position position="180"/>
    </location>
</feature>
<dbReference type="PROSITE" id="PS01076">
    <property type="entry name" value="ACETATE_KINASE_2"/>
    <property type="match status" value="1"/>
</dbReference>
<comment type="subunit">
    <text evidence="6">Homodimer.</text>
</comment>
<comment type="caution">
    <text evidence="8">The sequence shown here is derived from an EMBL/GenBank/DDBJ whole genome shotgun (WGS) entry which is preliminary data.</text>
</comment>
<dbReference type="InterPro" id="IPR023865">
    <property type="entry name" value="Aliphatic_acid_kinase_CS"/>
</dbReference>
<keyword evidence="3 6" id="KW-0547">Nucleotide-binding</keyword>
<accession>A0ABX0EZV6</accession>
<evidence type="ECO:0000256" key="6">
    <source>
        <dbReference type="HAMAP-Rule" id="MF_00020"/>
    </source>
</evidence>
<evidence type="ECO:0000256" key="2">
    <source>
        <dbReference type="ARBA" id="ARBA00022679"/>
    </source>
</evidence>
<protein>
    <recommendedName>
        <fullName evidence="6">Acetate kinase</fullName>
        <ecNumber evidence="6">2.7.2.1</ecNumber>
    </recommendedName>
    <alternativeName>
        <fullName evidence="6">Acetokinase</fullName>
    </alternativeName>
</protein>
<feature type="binding site" evidence="6">
    <location>
        <begin position="283"/>
        <end position="285"/>
    </location>
    <ligand>
        <name>ATP</name>
        <dbReference type="ChEBI" id="CHEBI:30616"/>
    </ligand>
</feature>
<dbReference type="EC" id="2.7.2.1" evidence="6"/>
<evidence type="ECO:0000256" key="4">
    <source>
        <dbReference type="ARBA" id="ARBA00022777"/>
    </source>
</evidence>
<feature type="binding site" evidence="6">
    <location>
        <position position="7"/>
    </location>
    <ligand>
        <name>Mg(2+)</name>
        <dbReference type="ChEBI" id="CHEBI:18420"/>
    </ligand>
</feature>
<evidence type="ECO:0000256" key="7">
    <source>
        <dbReference type="RuleBase" id="RU003835"/>
    </source>
</evidence>
<keyword evidence="5 6" id="KW-0067">ATP-binding</keyword>
<dbReference type="InterPro" id="IPR000890">
    <property type="entry name" value="Aliphatic_acid_kin_short-chain"/>
</dbReference>
<comment type="subcellular location">
    <subcellularLocation>
        <location evidence="6">Cytoplasm</location>
    </subcellularLocation>
</comment>
<feature type="binding site" evidence="6">
    <location>
        <begin position="331"/>
        <end position="335"/>
    </location>
    <ligand>
        <name>ATP</name>
        <dbReference type="ChEBI" id="CHEBI:30616"/>
    </ligand>
</feature>
<keyword evidence="6" id="KW-0479">Metal-binding</keyword>
<dbReference type="PRINTS" id="PR00471">
    <property type="entry name" value="ACETATEKNASE"/>
</dbReference>
<comment type="pathway">
    <text evidence="6">Metabolic intermediate biosynthesis; acetyl-CoA biosynthesis; acetyl-CoA from acetate: step 1/2.</text>
</comment>
<dbReference type="InterPro" id="IPR043129">
    <property type="entry name" value="ATPase_NBD"/>
</dbReference>
<reference evidence="8 9" key="1">
    <citation type="submission" date="2020-01" db="EMBL/GenBank/DDBJ databases">
        <title>Polyphasic characterisation and genomic insights into a novel alkali tolerant bacterium VR-M41.</title>
        <authorList>
            <person name="Vemuluri V.R."/>
        </authorList>
    </citation>
    <scope>NUCLEOTIDE SEQUENCE [LARGE SCALE GENOMIC DNA]</scope>
    <source>
        <strain evidence="8 9">VR-M41</strain>
    </source>
</reference>